<keyword evidence="2" id="KW-1185">Reference proteome</keyword>
<sequence>MCTSSLLVSFLLHSYGRSARSALRAAAGFGRRALYPEHPSVWRVHGAQTGSARELRELFDYPAALGYETSRFFPRLSK</sequence>
<dbReference type="AlphaFoldDB" id="A0A4Z2HJ77"/>
<proteinExistence type="predicted"/>
<dbReference type="EMBL" id="SRLO01000244">
    <property type="protein sequence ID" value="TNN64912.1"/>
    <property type="molecule type" value="Genomic_DNA"/>
</dbReference>
<comment type="caution">
    <text evidence="1">The sequence shown here is derived from an EMBL/GenBank/DDBJ whole genome shotgun (WGS) entry which is preliminary data.</text>
</comment>
<evidence type="ECO:0000313" key="2">
    <source>
        <dbReference type="Proteomes" id="UP000314294"/>
    </source>
</evidence>
<protein>
    <submittedName>
        <fullName evidence="1">Uncharacterized protein</fullName>
    </submittedName>
</protein>
<dbReference type="Proteomes" id="UP000314294">
    <property type="component" value="Unassembled WGS sequence"/>
</dbReference>
<accession>A0A4Z2HJ77</accession>
<gene>
    <name evidence="1" type="ORF">EYF80_024910</name>
</gene>
<evidence type="ECO:0000313" key="1">
    <source>
        <dbReference type="EMBL" id="TNN64912.1"/>
    </source>
</evidence>
<name>A0A4Z2HJ77_9TELE</name>
<organism evidence="1 2">
    <name type="scientific">Liparis tanakae</name>
    <name type="common">Tanaka's snailfish</name>
    <dbReference type="NCBI Taxonomy" id="230148"/>
    <lineage>
        <taxon>Eukaryota</taxon>
        <taxon>Metazoa</taxon>
        <taxon>Chordata</taxon>
        <taxon>Craniata</taxon>
        <taxon>Vertebrata</taxon>
        <taxon>Euteleostomi</taxon>
        <taxon>Actinopterygii</taxon>
        <taxon>Neopterygii</taxon>
        <taxon>Teleostei</taxon>
        <taxon>Neoteleostei</taxon>
        <taxon>Acanthomorphata</taxon>
        <taxon>Eupercaria</taxon>
        <taxon>Perciformes</taxon>
        <taxon>Cottioidei</taxon>
        <taxon>Cottales</taxon>
        <taxon>Liparidae</taxon>
        <taxon>Liparis</taxon>
    </lineage>
</organism>
<reference evidence="1 2" key="1">
    <citation type="submission" date="2019-03" db="EMBL/GenBank/DDBJ databases">
        <title>First draft genome of Liparis tanakae, snailfish: a comprehensive survey of snailfish specific genes.</title>
        <authorList>
            <person name="Kim W."/>
            <person name="Song I."/>
            <person name="Jeong J.-H."/>
            <person name="Kim D."/>
            <person name="Kim S."/>
            <person name="Ryu S."/>
            <person name="Song J.Y."/>
            <person name="Lee S.K."/>
        </authorList>
    </citation>
    <scope>NUCLEOTIDE SEQUENCE [LARGE SCALE GENOMIC DNA]</scope>
    <source>
        <tissue evidence="1">Muscle</tissue>
    </source>
</reference>